<gene>
    <name evidence="2" type="ORF">LACBIDRAFT_328354</name>
</gene>
<dbReference type="Proteomes" id="UP000001194">
    <property type="component" value="Unassembled WGS sequence"/>
</dbReference>
<evidence type="ECO:0000313" key="3">
    <source>
        <dbReference type="Proteomes" id="UP000001194"/>
    </source>
</evidence>
<dbReference type="KEGG" id="lbc:LACBIDRAFT_328354"/>
<keyword evidence="3" id="KW-1185">Reference proteome</keyword>
<dbReference type="RefSeq" id="XP_001882332.1">
    <property type="nucleotide sequence ID" value="XM_001882297.1"/>
</dbReference>
<organism evidence="3">
    <name type="scientific">Laccaria bicolor (strain S238N-H82 / ATCC MYA-4686)</name>
    <name type="common">Bicoloured deceiver</name>
    <name type="synonym">Laccaria laccata var. bicolor</name>
    <dbReference type="NCBI Taxonomy" id="486041"/>
    <lineage>
        <taxon>Eukaryota</taxon>
        <taxon>Fungi</taxon>
        <taxon>Dikarya</taxon>
        <taxon>Basidiomycota</taxon>
        <taxon>Agaricomycotina</taxon>
        <taxon>Agaricomycetes</taxon>
        <taxon>Agaricomycetidae</taxon>
        <taxon>Agaricales</taxon>
        <taxon>Agaricineae</taxon>
        <taxon>Hydnangiaceae</taxon>
        <taxon>Laccaria</taxon>
    </lineage>
</organism>
<dbReference type="GeneID" id="6077924"/>
<sequence>MGGALQSDSAFSPSKFVKQRRIPGNEASSADKLLGSLYGRFSWVTSAPNTRKPYAIYMSPLTALPVSPSLELSLLILNVFSRTPTFAHSANESRFCSSLKFHPSLHRQLVYASQSPTTCLPRVRKPSNSSPFSPSSRLMSIVGKATYTPRIHGFLSVFGASGEIQGGVDNGGGMKLEARLCPPFSALWASPRFEVSPKLLNESPSFQKGPYIVHNDDLGGWNDDDDECPSTSTTSCIRPSRSLCKFPSSVNVVAASNVEFNNELLTVTLLVDPVIDQRLMTPITLTTTTTSSSMKTQRRMKTPPRDDGLGGFDDDASTTSWVRPSQSFSKVPHVCGCCECGVQRRVVDGLIVGWPRW</sequence>
<dbReference type="AlphaFoldDB" id="B0DEL8"/>
<dbReference type="InParanoid" id="B0DEL8"/>
<name>B0DEL8_LACBS</name>
<protein>
    <submittedName>
        <fullName evidence="2">Predicted protein</fullName>
    </submittedName>
</protein>
<evidence type="ECO:0000256" key="1">
    <source>
        <dbReference type="SAM" id="MobiDB-lite"/>
    </source>
</evidence>
<dbReference type="HOGENOM" id="CLU_776267_0_0_1"/>
<reference evidence="2 3" key="1">
    <citation type="journal article" date="2008" name="Nature">
        <title>The genome of Laccaria bicolor provides insights into mycorrhizal symbiosis.</title>
        <authorList>
            <person name="Martin F."/>
            <person name="Aerts A."/>
            <person name="Ahren D."/>
            <person name="Brun A."/>
            <person name="Danchin E.G.J."/>
            <person name="Duchaussoy F."/>
            <person name="Gibon J."/>
            <person name="Kohler A."/>
            <person name="Lindquist E."/>
            <person name="Pereda V."/>
            <person name="Salamov A."/>
            <person name="Shapiro H.J."/>
            <person name="Wuyts J."/>
            <person name="Blaudez D."/>
            <person name="Buee M."/>
            <person name="Brokstein P."/>
            <person name="Canbaeck B."/>
            <person name="Cohen D."/>
            <person name="Courty P.E."/>
            <person name="Coutinho P.M."/>
            <person name="Delaruelle C."/>
            <person name="Detter J.C."/>
            <person name="Deveau A."/>
            <person name="DiFazio S."/>
            <person name="Duplessis S."/>
            <person name="Fraissinet-Tachet L."/>
            <person name="Lucic E."/>
            <person name="Frey-Klett P."/>
            <person name="Fourrey C."/>
            <person name="Feussner I."/>
            <person name="Gay G."/>
            <person name="Grimwood J."/>
            <person name="Hoegger P.J."/>
            <person name="Jain P."/>
            <person name="Kilaru S."/>
            <person name="Labbe J."/>
            <person name="Lin Y.C."/>
            <person name="Legue V."/>
            <person name="Le Tacon F."/>
            <person name="Marmeisse R."/>
            <person name="Melayah D."/>
            <person name="Montanini B."/>
            <person name="Muratet M."/>
            <person name="Nehls U."/>
            <person name="Niculita-Hirzel H."/>
            <person name="Oudot-Le Secq M.P."/>
            <person name="Peter M."/>
            <person name="Quesneville H."/>
            <person name="Rajashekar B."/>
            <person name="Reich M."/>
            <person name="Rouhier N."/>
            <person name="Schmutz J."/>
            <person name="Yin T."/>
            <person name="Chalot M."/>
            <person name="Henrissat B."/>
            <person name="Kuees U."/>
            <person name="Lucas S."/>
            <person name="Van de Peer Y."/>
            <person name="Podila G.K."/>
            <person name="Polle A."/>
            <person name="Pukkila P.J."/>
            <person name="Richardson P.M."/>
            <person name="Rouze P."/>
            <person name="Sanders I.R."/>
            <person name="Stajich J.E."/>
            <person name="Tunlid A."/>
            <person name="Tuskan G."/>
            <person name="Grigoriev I.V."/>
        </authorList>
    </citation>
    <scope>NUCLEOTIDE SEQUENCE [LARGE SCALE GENOMIC DNA]</scope>
    <source>
        <strain evidence="3">S238N-H82 / ATCC MYA-4686</strain>
    </source>
</reference>
<dbReference type="EMBL" id="DS547106">
    <property type="protein sequence ID" value="EDR06959.1"/>
    <property type="molecule type" value="Genomic_DNA"/>
</dbReference>
<feature type="region of interest" description="Disordered" evidence="1">
    <location>
        <begin position="288"/>
        <end position="313"/>
    </location>
</feature>
<evidence type="ECO:0000313" key="2">
    <source>
        <dbReference type="EMBL" id="EDR06959.1"/>
    </source>
</evidence>
<accession>B0DEL8</accession>
<proteinExistence type="predicted"/>